<dbReference type="AlphaFoldDB" id="A0A915IVV4"/>
<evidence type="ECO:0000313" key="1">
    <source>
        <dbReference type="Proteomes" id="UP000887565"/>
    </source>
</evidence>
<evidence type="ECO:0000313" key="2">
    <source>
        <dbReference type="WBParaSite" id="nRc.2.0.1.t18335-RA"/>
    </source>
</evidence>
<proteinExistence type="predicted"/>
<protein>
    <submittedName>
        <fullName evidence="2">Uncharacterized protein</fullName>
    </submittedName>
</protein>
<reference evidence="2" key="1">
    <citation type="submission" date="2022-11" db="UniProtKB">
        <authorList>
            <consortium name="WormBaseParasite"/>
        </authorList>
    </citation>
    <scope>IDENTIFICATION</scope>
</reference>
<dbReference type="Proteomes" id="UP000887565">
    <property type="component" value="Unplaced"/>
</dbReference>
<dbReference type="WBParaSite" id="nRc.2.0.1.t18335-RA">
    <property type="protein sequence ID" value="nRc.2.0.1.t18335-RA"/>
    <property type="gene ID" value="nRc.2.0.1.g18335"/>
</dbReference>
<sequence length="120" mass="14108">MYEPRLDFSSKTPKQTKSRAKIWCGPGTQCLIDYRRSNAERSTPDSCKYRLELLCTNQRKYIRREKAIKPKNKSSHSLTFVYRKTQELFQCILLYLKGTTIDYHFHGFGCGKNDNFHAFG</sequence>
<keyword evidence="1" id="KW-1185">Reference proteome</keyword>
<organism evidence="1 2">
    <name type="scientific">Romanomermis culicivorax</name>
    <name type="common">Nematode worm</name>
    <dbReference type="NCBI Taxonomy" id="13658"/>
    <lineage>
        <taxon>Eukaryota</taxon>
        <taxon>Metazoa</taxon>
        <taxon>Ecdysozoa</taxon>
        <taxon>Nematoda</taxon>
        <taxon>Enoplea</taxon>
        <taxon>Dorylaimia</taxon>
        <taxon>Mermithida</taxon>
        <taxon>Mermithoidea</taxon>
        <taxon>Mermithidae</taxon>
        <taxon>Romanomermis</taxon>
    </lineage>
</organism>
<name>A0A915IVV4_ROMCU</name>
<accession>A0A915IVV4</accession>